<name>A0A4U8Z7E6_METTU</name>
<reference evidence="1 2" key="1">
    <citation type="submission" date="2019-03" db="EMBL/GenBank/DDBJ databases">
        <authorList>
            <person name="Kox A.R. M."/>
        </authorList>
    </citation>
    <scope>NUCLEOTIDE SEQUENCE [LARGE SCALE GENOMIC DNA]</scope>
    <source>
        <strain evidence="1">MTUNDRAET4 annotated genome</strain>
        <plasmid evidence="2">3</plasmid>
    </source>
</reference>
<keyword evidence="1" id="KW-0614">Plasmid</keyword>
<evidence type="ECO:0000313" key="2">
    <source>
        <dbReference type="Proteomes" id="UP000294360"/>
    </source>
</evidence>
<dbReference type="Proteomes" id="UP000294360">
    <property type="component" value="Plasmid 3"/>
</dbReference>
<dbReference type="KEGG" id="mtun:MTUNDRAET4_0044.2"/>
<dbReference type="AlphaFoldDB" id="A0A4U8Z7E6"/>
<proteinExistence type="predicted"/>
<geneLocation type="plasmid" evidence="1 2">
    <name>3</name>
</geneLocation>
<dbReference type="EMBL" id="LR536452">
    <property type="protein sequence ID" value="VFU17460.1"/>
    <property type="molecule type" value="Genomic_DNA"/>
</dbReference>
<gene>
    <name evidence="1" type="ORF">MTUNDRAET4_0044</name>
</gene>
<protein>
    <submittedName>
        <fullName evidence="1">Uncharacterized protein</fullName>
    </submittedName>
</protein>
<sequence length="74" mass="8332">METIYGKRNAGQLFVTAARNPPFPFRPDPAVNRMSCSRASRLASGPSQTHPLQPFEAVMHASIWKFICHDTIQF</sequence>
<evidence type="ECO:0000313" key="1">
    <source>
        <dbReference type="EMBL" id="VFU17460.1"/>
    </source>
</evidence>
<organism evidence="1 2">
    <name type="scientific">Methylocella tundrae</name>
    <dbReference type="NCBI Taxonomy" id="227605"/>
    <lineage>
        <taxon>Bacteria</taxon>
        <taxon>Pseudomonadati</taxon>
        <taxon>Pseudomonadota</taxon>
        <taxon>Alphaproteobacteria</taxon>
        <taxon>Hyphomicrobiales</taxon>
        <taxon>Beijerinckiaceae</taxon>
        <taxon>Methylocella</taxon>
    </lineage>
</organism>
<accession>A0A4U8Z7E6</accession>